<dbReference type="GO" id="GO:0003723">
    <property type="term" value="F:RNA binding"/>
    <property type="evidence" value="ECO:0007669"/>
    <property type="project" value="UniProtKB-UniRule"/>
</dbReference>
<evidence type="ECO:0000313" key="9">
    <source>
        <dbReference type="EMBL" id="KXB36688.1"/>
    </source>
</evidence>
<organism evidence="9 11">
    <name type="scientific">Aerococcus christensenii</name>
    <dbReference type="NCBI Taxonomy" id="87541"/>
    <lineage>
        <taxon>Bacteria</taxon>
        <taxon>Bacillati</taxon>
        <taxon>Bacillota</taxon>
        <taxon>Bacilli</taxon>
        <taxon>Lactobacillales</taxon>
        <taxon>Aerococcaceae</taxon>
        <taxon>Aerococcus</taxon>
    </lineage>
</organism>
<dbReference type="InterPro" id="IPR001887">
    <property type="entry name" value="Barnase"/>
</dbReference>
<comment type="similarity">
    <text evidence="2 7">Belongs to the ribonuclease N1/T1 family.</text>
</comment>
<keyword evidence="6 7" id="KW-0378">Hydrolase</keyword>
<evidence type="ECO:0000256" key="1">
    <source>
        <dbReference type="ARBA" id="ARBA00004613"/>
    </source>
</evidence>
<reference evidence="10 12" key="2">
    <citation type="submission" date="2017-12" db="EMBL/GenBank/DDBJ databases">
        <title>Phylogenetic diversity of female urinary microbiome.</title>
        <authorList>
            <person name="Thomas-White K."/>
            <person name="Wolfe A.J."/>
        </authorList>
    </citation>
    <scope>NUCLEOTIDE SEQUENCE [LARGE SCALE GENOMIC DNA]</scope>
    <source>
        <strain evidence="10 12">UMB0844</strain>
    </source>
</reference>
<dbReference type="OrthoDB" id="9803442at2"/>
<keyword evidence="7" id="KW-0255">Endonuclease</keyword>
<dbReference type="EMBL" id="LSCQ01000039">
    <property type="protein sequence ID" value="KXB36688.1"/>
    <property type="molecule type" value="Genomic_DNA"/>
</dbReference>
<dbReference type="Proteomes" id="UP000234775">
    <property type="component" value="Unassembled WGS sequence"/>
</dbReference>
<proteinExistence type="inferred from homology"/>
<dbReference type="RefSeq" id="WP_060936722.1">
    <property type="nucleotide sequence ID" value="NZ_JASOZP010000007.1"/>
</dbReference>
<evidence type="ECO:0000256" key="8">
    <source>
        <dbReference type="PIRSR" id="PIRSR001013-1"/>
    </source>
</evidence>
<dbReference type="EMBL" id="PKGZ01000007">
    <property type="protein sequence ID" value="PKY90874.1"/>
    <property type="molecule type" value="Genomic_DNA"/>
</dbReference>
<feature type="active site" description="Proton donor" evidence="8">
    <location>
        <position position="148"/>
    </location>
</feature>
<dbReference type="GO" id="GO:0005576">
    <property type="term" value="C:extracellular region"/>
    <property type="evidence" value="ECO:0007669"/>
    <property type="project" value="UniProtKB-SubCell"/>
</dbReference>
<evidence type="ECO:0000313" key="12">
    <source>
        <dbReference type="Proteomes" id="UP000234775"/>
    </source>
</evidence>
<evidence type="ECO:0000256" key="3">
    <source>
        <dbReference type="ARBA" id="ARBA00022214"/>
    </source>
</evidence>
<sequence>MIRINKKKLGLIFLTLILSIFVIFQLSGRRLHFVQPTPSANTQTQVQYGEIYRDVEHVSRYVHEYKKLPPNYITKKQAKKAGWNSETGNLWEVTDKKTIGGDVFGNYQEELPVKEKYHEADVNYYGGYRGSERIVYSDKGAIYYSKDHYKNFKRLY</sequence>
<dbReference type="STRING" id="87541.AWM71_04370"/>
<evidence type="ECO:0000256" key="6">
    <source>
        <dbReference type="ARBA" id="ARBA00022801"/>
    </source>
</evidence>
<reference evidence="9 11" key="1">
    <citation type="submission" date="2016-01" db="EMBL/GenBank/DDBJ databases">
        <authorList>
            <person name="Oliw E.H."/>
        </authorList>
    </citation>
    <scope>NUCLEOTIDE SEQUENCE [LARGE SCALE GENOMIC DNA]</scope>
    <source>
        <strain evidence="9 11">KA00635</strain>
    </source>
</reference>
<dbReference type="AlphaFoldDB" id="A0A133Y0H0"/>
<evidence type="ECO:0000256" key="4">
    <source>
        <dbReference type="ARBA" id="ARBA00022525"/>
    </source>
</evidence>
<dbReference type="SUPFAM" id="SSF53933">
    <property type="entry name" value="Microbial ribonucleases"/>
    <property type="match status" value="1"/>
</dbReference>
<dbReference type="PIRSF" id="PIRSF001013">
    <property type="entry name" value="Barnase"/>
    <property type="match status" value="1"/>
</dbReference>
<dbReference type="GO" id="GO:0004521">
    <property type="term" value="F:RNA endonuclease activity"/>
    <property type="evidence" value="ECO:0007669"/>
    <property type="project" value="UniProtKB-UniRule"/>
</dbReference>
<dbReference type="PRINTS" id="PR00117">
    <property type="entry name" value="BARNASE"/>
</dbReference>
<comment type="caution">
    <text evidence="9">The sequence shown here is derived from an EMBL/GenBank/DDBJ whole genome shotgun (WGS) entry which is preliminary data.</text>
</comment>
<dbReference type="InterPro" id="IPR000026">
    <property type="entry name" value="N1-like"/>
</dbReference>
<evidence type="ECO:0000256" key="5">
    <source>
        <dbReference type="ARBA" id="ARBA00022722"/>
    </source>
</evidence>
<keyword evidence="12" id="KW-1185">Reference proteome</keyword>
<gene>
    <name evidence="10" type="ORF">CYJ27_07190</name>
    <name evidence="9" type="ORF">HMPREF3187_00744</name>
</gene>
<evidence type="ECO:0000256" key="7">
    <source>
        <dbReference type="PIRNR" id="PIRNR001013"/>
    </source>
</evidence>
<feature type="active site" description="Proton acceptor" evidence="8">
    <location>
        <position position="119"/>
    </location>
</feature>
<dbReference type="Gene3D" id="3.10.450.30">
    <property type="entry name" value="Microbial ribonucleases"/>
    <property type="match status" value="1"/>
</dbReference>
<keyword evidence="4 7" id="KW-0964">Secreted</keyword>
<evidence type="ECO:0000256" key="2">
    <source>
        <dbReference type="ARBA" id="ARBA00009006"/>
    </source>
</evidence>
<evidence type="ECO:0000313" key="10">
    <source>
        <dbReference type="EMBL" id="PKY90874.1"/>
    </source>
</evidence>
<keyword evidence="5 7" id="KW-0540">Nuclease</keyword>
<accession>A0A133Y0H0</accession>
<comment type="subcellular location">
    <subcellularLocation>
        <location evidence="1 7">Secreted</location>
    </subcellularLocation>
</comment>
<dbReference type="Pfam" id="PF00545">
    <property type="entry name" value="Ribonuclease"/>
    <property type="match status" value="1"/>
</dbReference>
<evidence type="ECO:0000313" key="11">
    <source>
        <dbReference type="Proteomes" id="UP000070422"/>
    </source>
</evidence>
<dbReference type="InterPro" id="IPR016191">
    <property type="entry name" value="Ribonuclease/ribotoxin"/>
</dbReference>
<name>A0A133Y0H0_9LACT</name>
<dbReference type="Proteomes" id="UP000070422">
    <property type="component" value="Unassembled WGS sequence"/>
</dbReference>
<dbReference type="EC" id="3.1.27.-" evidence="7"/>
<dbReference type="PATRIC" id="fig|87541.4.peg.743"/>
<dbReference type="GO" id="GO:0016787">
    <property type="term" value="F:hydrolase activity"/>
    <property type="evidence" value="ECO:0007669"/>
    <property type="project" value="UniProtKB-KW"/>
</dbReference>
<protein>
    <recommendedName>
        <fullName evidence="3 7">Ribonuclease</fullName>
        <ecNumber evidence="7">3.1.27.-</ecNumber>
    </recommendedName>
</protein>